<dbReference type="SMART" id="SM00822">
    <property type="entry name" value="PKS_KR"/>
    <property type="match status" value="1"/>
</dbReference>
<evidence type="ECO:0000259" key="2">
    <source>
        <dbReference type="SMART" id="SM00822"/>
    </source>
</evidence>
<dbReference type="InterPro" id="IPR057326">
    <property type="entry name" value="KR_dom"/>
</dbReference>
<dbReference type="PRINTS" id="PR00080">
    <property type="entry name" value="SDRFAMILY"/>
</dbReference>
<organism evidence="3 4">
    <name type="scientific">Kribbella hippodromi</name>
    <dbReference type="NCBI Taxonomy" id="434347"/>
    <lineage>
        <taxon>Bacteria</taxon>
        <taxon>Bacillati</taxon>
        <taxon>Actinomycetota</taxon>
        <taxon>Actinomycetes</taxon>
        <taxon>Propionibacteriales</taxon>
        <taxon>Kribbellaceae</taxon>
        <taxon>Kribbella</taxon>
    </lineage>
</organism>
<dbReference type="InterPro" id="IPR002347">
    <property type="entry name" value="SDR_fam"/>
</dbReference>
<dbReference type="SUPFAM" id="SSF51735">
    <property type="entry name" value="NAD(P)-binding Rossmann-fold domains"/>
    <property type="match status" value="1"/>
</dbReference>
<accession>A0ABN2CX53</accession>
<gene>
    <name evidence="3" type="ORF">GCM10009804_23640</name>
</gene>
<dbReference type="PANTHER" id="PTHR42760">
    <property type="entry name" value="SHORT-CHAIN DEHYDROGENASES/REDUCTASES FAMILY MEMBER"/>
    <property type="match status" value="1"/>
</dbReference>
<reference evidence="3 4" key="1">
    <citation type="journal article" date="2019" name="Int. J. Syst. Evol. Microbiol.">
        <title>The Global Catalogue of Microorganisms (GCM) 10K type strain sequencing project: providing services to taxonomists for standard genome sequencing and annotation.</title>
        <authorList>
            <consortium name="The Broad Institute Genomics Platform"/>
            <consortium name="The Broad Institute Genome Sequencing Center for Infectious Disease"/>
            <person name="Wu L."/>
            <person name="Ma J."/>
        </authorList>
    </citation>
    <scope>NUCLEOTIDE SEQUENCE [LARGE SCALE GENOMIC DNA]</scope>
    <source>
        <strain evidence="3 4">JCM 15572</strain>
    </source>
</reference>
<dbReference type="Gene3D" id="3.40.50.720">
    <property type="entry name" value="NAD(P)-binding Rossmann-like Domain"/>
    <property type="match status" value="1"/>
</dbReference>
<protein>
    <submittedName>
        <fullName evidence="3">SDR family oxidoreductase</fullName>
    </submittedName>
</protein>
<evidence type="ECO:0000313" key="4">
    <source>
        <dbReference type="Proteomes" id="UP001501705"/>
    </source>
</evidence>
<dbReference type="Proteomes" id="UP001501705">
    <property type="component" value="Unassembled WGS sequence"/>
</dbReference>
<name>A0ABN2CX53_9ACTN</name>
<sequence length="243" mass="24916">MRTIVVTGGATGIGRATAEQFRADGDEVVITGRRADVLAKAAAELGARGVVCDATDPEQVQQLLTELPEKVDVLVNNAGGNTDFSRTGGDLSEPAGGELAQLKSSWLANLEANLISAVLTTAALAPRLTTAVVHLGSIAGARGPGSYGASKAGLALWNAEVAAELGPRGITSNVVAPGFTAGTEFFQGQLSDERRETLLQATLTKREGEVADIAATIHFLASPAARHLTGQVLHVNGGALTTR</sequence>
<feature type="domain" description="Ketoreductase" evidence="2">
    <location>
        <begin position="2"/>
        <end position="165"/>
    </location>
</feature>
<evidence type="ECO:0000256" key="1">
    <source>
        <dbReference type="ARBA" id="ARBA00006484"/>
    </source>
</evidence>
<dbReference type="CDD" id="cd05233">
    <property type="entry name" value="SDR_c"/>
    <property type="match status" value="1"/>
</dbReference>
<comment type="caution">
    <text evidence="3">The sequence shown here is derived from an EMBL/GenBank/DDBJ whole genome shotgun (WGS) entry which is preliminary data.</text>
</comment>
<dbReference type="PRINTS" id="PR00081">
    <property type="entry name" value="GDHRDH"/>
</dbReference>
<dbReference type="Pfam" id="PF13561">
    <property type="entry name" value="adh_short_C2"/>
    <property type="match status" value="1"/>
</dbReference>
<keyword evidence="4" id="KW-1185">Reference proteome</keyword>
<evidence type="ECO:0000313" key="3">
    <source>
        <dbReference type="EMBL" id="GAA1566169.1"/>
    </source>
</evidence>
<dbReference type="PANTHER" id="PTHR42760:SF40">
    <property type="entry name" value="3-OXOACYL-[ACYL-CARRIER-PROTEIN] REDUCTASE, CHLOROPLASTIC"/>
    <property type="match status" value="1"/>
</dbReference>
<proteinExistence type="inferred from homology"/>
<dbReference type="EMBL" id="BAAAPH010000006">
    <property type="protein sequence ID" value="GAA1566169.1"/>
    <property type="molecule type" value="Genomic_DNA"/>
</dbReference>
<comment type="similarity">
    <text evidence="1">Belongs to the short-chain dehydrogenases/reductases (SDR) family.</text>
</comment>
<dbReference type="InterPro" id="IPR036291">
    <property type="entry name" value="NAD(P)-bd_dom_sf"/>
</dbReference>